<evidence type="ECO:0000256" key="1">
    <source>
        <dbReference type="SAM" id="MobiDB-lite"/>
    </source>
</evidence>
<dbReference type="EMBL" id="JARJCW010000137">
    <property type="protein sequence ID" value="KAJ7191136.1"/>
    <property type="molecule type" value="Genomic_DNA"/>
</dbReference>
<evidence type="ECO:0000313" key="2">
    <source>
        <dbReference type="EMBL" id="KAJ7191136.1"/>
    </source>
</evidence>
<comment type="caution">
    <text evidence="2">The sequence shown here is derived from an EMBL/GenBank/DDBJ whole genome shotgun (WGS) entry which is preliminary data.</text>
</comment>
<feature type="compositionally biased region" description="Acidic residues" evidence="1">
    <location>
        <begin position="1"/>
        <end position="12"/>
    </location>
</feature>
<sequence length="411" mass="45409">MASEGDTDDAGSEAEGYTLAPARRITDVQLDDDDDADWEDVPSLGNSTHRSRNPALLRIPLTRQHRRVVVGKNGRASALKRRAANASKMQRLGGDLDAIDAELAGHTEQLATKYSLKPKDVRRRLIASSGYKIQRKPSLYNAKISALMARLNADRGDGNRLTISQVKATVKDDPSLLEGYTSEEEAEMLADLTAKRERKHHGTRANNVAANADIKRTMARLVHELNGMAQRANMVGFAMFSRGHLHDTSTPTTISTGGALDFFRDVLKKEPADVSALFELWAVNREQGGKGPNTLRAMQKECTDIILTGLMAVTKRTKVAMNYENYIQSMVEGKNIGLVGWPQGVAFKRMSLQSALPPLKILRDALNAGTCRWKVLTPTERQRILDNFEDMVEKGRGSRVGSWIWGGRKMG</sequence>
<dbReference type="Proteomes" id="UP001219525">
    <property type="component" value="Unassembled WGS sequence"/>
</dbReference>
<dbReference type="AlphaFoldDB" id="A0AAD6XX62"/>
<feature type="compositionally biased region" description="Acidic residues" evidence="1">
    <location>
        <begin position="29"/>
        <end position="40"/>
    </location>
</feature>
<keyword evidence="3" id="KW-1185">Reference proteome</keyword>
<feature type="region of interest" description="Disordered" evidence="1">
    <location>
        <begin position="1"/>
        <end position="51"/>
    </location>
</feature>
<reference evidence="2" key="1">
    <citation type="submission" date="2023-03" db="EMBL/GenBank/DDBJ databases">
        <title>Massive genome expansion in bonnet fungi (Mycena s.s.) driven by repeated elements and novel gene families across ecological guilds.</title>
        <authorList>
            <consortium name="Lawrence Berkeley National Laboratory"/>
            <person name="Harder C.B."/>
            <person name="Miyauchi S."/>
            <person name="Viragh M."/>
            <person name="Kuo A."/>
            <person name="Thoen E."/>
            <person name="Andreopoulos B."/>
            <person name="Lu D."/>
            <person name="Skrede I."/>
            <person name="Drula E."/>
            <person name="Henrissat B."/>
            <person name="Morin E."/>
            <person name="Kohler A."/>
            <person name="Barry K."/>
            <person name="LaButti K."/>
            <person name="Morin E."/>
            <person name="Salamov A."/>
            <person name="Lipzen A."/>
            <person name="Mereny Z."/>
            <person name="Hegedus B."/>
            <person name="Baldrian P."/>
            <person name="Stursova M."/>
            <person name="Weitz H."/>
            <person name="Taylor A."/>
            <person name="Grigoriev I.V."/>
            <person name="Nagy L.G."/>
            <person name="Martin F."/>
            <person name="Kauserud H."/>
        </authorList>
    </citation>
    <scope>NUCLEOTIDE SEQUENCE</scope>
    <source>
        <strain evidence="2">9144</strain>
    </source>
</reference>
<evidence type="ECO:0000313" key="3">
    <source>
        <dbReference type="Proteomes" id="UP001219525"/>
    </source>
</evidence>
<protein>
    <submittedName>
        <fullName evidence="2">Uncharacterized protein</fullName>
    </submittedName>
</protein>
<organism evidence="2 3">
    <name type="scientific">Mycena pura</name>
    <dbReference type="NCBI Taxonomy" id="153505"/>
    <lineage>
        <taxon>Eukaryota</taxon>
        <taxon>Fungi</taxon>
        <taxon>Dikarya</taxon>
        <taxon>Basidiomycota</taxon>
        <taxon>Agaricomycotina</taxon>
        <taxon>Agaricomycetes</taxon>
        <taxon>Agaricomycetidae</taxon>
        <taxon>Agaricales</taxon>
        <taxon>Marasmiineae</taxon>
        <taxon>Mycenaceae</taxon>
        <taxon>Mycena</taxon>
    </lineage>
</organism>
<accession>A0AAD6XX62</accession>
<proteinExistence type="predicted"/>
<gene>
    <name evidence="2" type="ORF">GGX14DRAFT_407444</name>
</gene>
<name>A0AAD6XX62_9AGAR</name>